<dbReference type="InterPro" id="IPR019660">
    <property type="entry name" value="Put_sensory_transdc_reg_YbjN"/>
</dbReference>
<dbReference type="AlphaFoldDB" id="A0A1Z4LZL1"/>
<protein>
    <recommendedName>
        <fullName evidence="3">YbjN domain-containing protein</fullName>
    </recommendedName>
</protein>
<reference evidence="1 2" key="1">
    <citation type="submission" date="2017-06" db="EMBL/GenBank/DDBJ databases">
        <title>Genome sequencing of cyanobaciteial culture collection at National Institute for Environmental Studies (NIES).</title>
        <authorList>
            <person name="Hirose Y."/>
            <person name="Shimura Y."/>
            <person name="Fujisawa T."/>
            <person name="Nakamura Y."/>
            <person name="Kawachi M."/>
        </authorList>
    </citation>
    <scope>NUCLEOTIDE SEQUENCE [LARGE SCALE GENOMIC DNA]</scope>
    <source>
        <strain evidence="1 2">NIES-267</strain>
    </source>
</reference>
<evidence type="ECO:0000313" key="2">
    <source>
        <dbReference type="Proteomes" id="UP000218418"/>
    </source>
</evidence>
<name>A0A1Z4LZL1_9CYAN</name>
<dbReference type="OrthoDB" id="511232at2"/>
<organism evidence="1 2">
    <name type="scientific">Calothrix parasitica NIES-267</name>
    <dbReference type="NCBI Taxonomy" id="1973488"/>
    <lineage>
        <taxon>Bacteria</taxon>
        <taxon>Bacillati</taxon>
        <taxon>Cyanobacteriota</taxon>
        <taxon>Cyanophyceae</taxon>
        <taxon>Nostocales</taxon>
        <taxon>Calotrichaceae</taxon>
        <taxon>Calothrix</taxon>
    </lineage>
</organism>
<keyword evidence="2" id="KW-1185">Reference proteome</keyword>
<proteinExistence type="predicted"/>
<gene>
    <name evidence="1" type="ORF">NIES267_61610</name>
</gene>
<dbReference type="Pfam" id="PF10722">
    <property type="entry name" value="YbjN"/>
    <property type="match status" value="1"/>
</dbReference>
<dbReference type="Proteomes" id="UP000218418">
    <property type="component" value="Chromosome"/>
</dbReference>
<accession>A0A1Z4LZL1</accession>
<evidence type="ECO:0000313" key="1">
    <source>
        <dbReference type="EMBL" id="BAY86650.1"/>
    </source>
</evidence>
<evidence type="ECO:0008006" key="3">
    <source>
        <dbReference type="Google" id="ProtNLM"/>
    </source>
</evidence>
<dbReference type="EMBL" id="AP018227">
    <property type="protein sequence ID" value="BAY86650.1"/>
    <property type="molecule type" value="Genomic_DNA"/>
</dbReference>
<sequence length="149" mass="17448">MATVKSFDRSVIESYLANRGLRFTNDDDGDFVVQFPYQDELGCEVILVFCAEGPQEDVYSIRLISNKRIPKDEWERVMSLCNDWNKEKRFPKAFLDIRITAEETLAIVVLEQHLHLKPGVHQDLFDDWTDIMVSGGFQFWIWVHQQHGL</sequence>